<proteinExistence type="inferred from homology"/>
<dbReference type="PROSITE" id="PS00875">
    <property type="entry name" value="T2SP_D"/>
    <property type="match status" value="1"/>
</dbReference>
<evidence type="ECO:0000313" key="14">
    <source>
        <dbReference type="EMBL" id="PTQ09847.1"/>
    </source>
</evidence>
<dbReference type="Pfam" id="PF21305">
    <property type="entry name" value="type_II_gspD_N0"/>
    <property type="match status" value="1"/>
</dbReference>
<name>A0A2T5FVQ1_9SPHN</name>
<evidence type="ECO:0000259" key="11">
    <source>
        <dbReference type="Pfam" id="PF00263"/>
    </source>
</evidence>
<dbReference type="GO" id="GO:0009279">
    <property type="term" value="C:cell outer membrane"/>
    <property type="evidence" value="ECO:0007669"/>
    <property type="project" value="UniProtKB-SubCell"/>
</dbReference>
<evidence type="ECO:0000256" key="4">
    <source>
        <dbReference type="ARBA" id="ARBA00022452"/>
    </source>
</evidence>
<feature type="domain" description="GspD-like N0" evidence="13">
    <location>
        <begin position="21"/>
        <end position="87"/>
    </location>
</feature>
<evidence type="ECO:0000259" key="13">
    <source>
        <dbReference type="Pfam" id="PF21305"/>
    </source>
</evidence>
<evidence type="ECO:0000256" key="9">
    <source>
        <dbReference type="ARBA" id="ARBA00023237"/>
    </source>
</evidence>
<keyword evidence="9" id="KW-0998">Cell outer membrane</keyword>
<evidence type="ECO:0000256" key="2">
    <source>
        <dbReference type="ARBA" id="ARBA00006980"/>
    </source>
</evidence>
<dbReference type="InterPro" id="IPR049371">
    <property type="entry name" value="GspD-like_N0"/>
</dbReference>
<dbReference type="Proteomes" id="UP000244162">
    <property type="component" value="Unassembled WGS sequence"/>
</dbReference>
<gene>
    <name evidence="14" type="primary">gspD</name>
    <name evidence="14" type="ORF">CLG96_11800</name>
</gene>
<sequence length="665" mass="68896">MASTILAVPAQAQAPVADVVVNMRAVEIADVAEQISRITGRTLILDPGVKGVVNVTSAEPLSVDGVWDLFQSVLRVHGFAAVKSGRAWRIIPQASAIRDAGSGGGRLGGQDVVTRLIRLRNVPADAAARMFRPLVASFGNIESMPSPNAIVVTDFAENVRRIERLALSLDSGGGAAFDSISLRHANARDVATAIQGVMGEGNAPGSARVVADERSNIVLVRGEPAMLAEARRLARMLDQPGGATPITRMFRLSNGDAEAVTEVLRGIMGETGGATNPVARSLAGGRATLGKRPLPDNAQASALAAAGAPETAAAPAVAAASASADRGANGFSTPDLTVQPAPELNAIVVRGTPAAIAAIEPLIADLDVRRPQVMIEAAIVEITGDEAEALGIQLGLGGAALDQADGAATSFSNLGLPLRNILAAIGAPAAAALLPDGLSANVGVTNDFSILVQALGQSTKANLLSTPSLTTLDNEPAEIVVGQNVPFRTGSFTTEGNTTNPFTTIEREDVGITLRVVPRVHQGDVVRLEVAQEVSSLVNTTVAGAADLITNRRSIQTTVLADNGETIVLGGLITDDRATTRSQVPVLGNVPLVGELFKSRRESQTKRTLFVFLRPTILRDRAAAAAATQGKYARLRSDEADLGKRSTLLLEPPGPRLTVELPGIY</sequence>
<dbReference type="InterPro" id="IPR004846">
    <property type="entry name" value="T2SS/T3SS_dom"/>
</dbReference>
<dbReference type="PRINTS" id="PR00811">
    <property type="entry name" value="BCTERIALGSPD"/>
</dbReference>
<dbReference type="NCBIfam" id="TIGR02517">
    <property type="entry name" value="type_II_gspD"/>
    <property type="match status" value="1"/>
</dbReference>
<keyword evidence="7" id="KW-0653">Protein transport</keyword>
<evidence type="ECO:0000256" key="5">
    <source>
        <dbReference type="ARBA" id="ARBA00022692"/>
    </source>
</evidence>
<feature type="domain" description="Type II/III secretion system secretin-like" evidence="11">
    <location>
        <begin position="454"/>
        <end position="619"/>
    </location>
</feature>
<reference evidence="14 15" key="1">
    <citation type="submission" date="2017-09" db="EMBL/GenBank/DDBJ databases">
        <title>Sphingomonas panjinensis sp.nov., isolated from oil-contaminated soil.</title>
        <authorList>
            <person name="Wang L."/>
            <person name="Chen L."/>
        </authorList>
    </citation>
    <scope>NUCLEOTIDE SEQUENCE [LARGE SCALE GENOMIC DNA]</scope>
    <source>
        <strain evidence="14 15">FW-11</strain>
    </source>
</reference>
<dbReference type="Pfam" id="PF03958">
    <property type="entry name" value="Secretin_N"/>
    <property type="match status" value="2"/>
</dbReference>
<evidence type="ECO:0000256" key="10">
    <source>
        <dbReference type="RuleBase" id="RU004004"/>
    </source>
</evidence>
<evidence type="ECO:0000256" key="1">
    <source>
        <dbReference type="ARBA" id="ARBA00004442"/>
    </source>
</evidence>
<dbReference type="GO" id="GO:0015627">
    <property type="term" value="C:type II protein secretion system complex"/>
    <property type="evidence" value="ECO:0007669"/>
    <property type="project" value="InterPro"/>
</dbReference>
<dbReference type="PANTHER" id="PTHR30332:SF24">
    <property type="entry name" value="SECRETIN GSPD-RELATED"/>
    <property type="match status" value="1"/>
</dbReference>
<keyword evidence="8" id="KW-0472">Membrane</keyword>
<evidence type="ECO:0000256" key="8">
    <source>
        <dbReference type="ARBA" id="ARBA00023136"/>
    </source>
</evidence>
<evidence type="ECO:0000256" key="6">
    <source>
        <dbReference type="ARBA" id="ARBA00022729"/>
    </source>
</evidence>
<keyword evidence="6" id="KW-0732">Signal</keyword>
<keyword evidence="15" id="KW-1185">Reference proteome</keyword>
<comment type="similarity">
    <text evidence="2">Belongs to the bacterial secretin family. GSP D subfamily.</text>
</comment>
<keyword evidence="4" id="KW-1134">Transmembrane beta strand</keyword>
<dbReference type="InterPro" id="IPR001775">
    <property type="entry name" value="GspD/PilQ"/>
</dbReference>
<dbReference type="InterPro" id="IPR004845">
    <property type="entry name" value="T2SS_GspD_CS"/>
</dbReference>
<dbReference type="Pfam" id="PF00263">
    <property type="entry name" value="Secretin"/>
    <property type="match status" value="1"/>
</dbReference>
<evidence type="ECO:0000256" key="3">
    <source>
        <dbReference type="ARBA" id="ARBA00022448"/>
    </source>
</evidence>
<protein>
    <submittedName>
        <fullName evidence="14">Type II secretion system protein GspD</fullName>
    </submittedName>
</protein>
<evidence type="ECO:0000313" key="15">
    <source>
        <dbReference type="Proteomes" id="UP000244162"/>
    </source>
</evidence>
<dbReference type="GO" id="GO:0015628">
    <property type="term" value="P:protein secretion by the type II secretion system"/>
    <property type="evidence" value="ECO:0007669"/>
    <property type="project" value="InterPro"/>
</dbReference>
<feature type="domain" description="NolW-like" evidence="12">
    <location>
        <begin position="179"/>
        <end position="241"/>
    </location>
</feature>
<evidence type="ECO:0000256" key="7">
    <source>
        <dbReference type="ARBA" id="ARBA00022927"/>
    </source>
</evidence>
<dbReference type="InterPro" id="IPR013356">
    <property type="entry name" value="T2SS_GspD"/>
</dbReference>
<organism evidence="14 15">
    <name type="scientific">Sphingomonas oleivorans</name>
    <dbReference type="NCBI Taxonomy" id="1735121"/>
    <lineage>
        <taxon>Bacteria</taxon>
        <taxon>Pseudomonadati</taxon>
        <taxon>Pseudomonadota</taxon>
        <taxon>Alphaproteobacteria</taxon>
        <taxon>Sphingomonadales</taxon>
        <taxon>Sphingomonadaceae</taxon>
        <taxon>Sphingomonas</taxon>
    </lineage>
</organism>
<dbReference type="InterPro" id="IPR050810">
    <property type="entry name" value="Bact_Secretion_Sys_Channel"/>
</dbReference>
<evidence type="ECO:0000259" key="12">
    <source>
        <dbReference type="Pfam" id="PF03958"/>
    </source>
</evidence>
<feature type="domain" description="NolW-like" evidence="12">
    <location>
        <begin position="247"/>
        <end position="372"/>
    </location>
</feature>
<dbReference type="InterPro" id="IPR038591">
    <property type="entry name" value="NolW-like_sf"/>
</dbReference>
<keyword evidence="5" id="KW-0812">Transmembrane</keyword>
<comment type="subcellular location">
    <subcellularLocation>
        <location evidence="1 10">Cell outer membrane</location>
    </subcellularLocation>
</comment>
<dbReference type="InterPro" id="IPR005644">
    <property type="entry name" value="NolW-like"/>
</dbReference>
<dbReference type="AlphaFoldDB" id="A0A2T5FVQ1"/>
<dbReference type="PRINTS" id="PR01032">
    <property type="entry name" value="PHAGEIV"/>
</dbReference>
<dbReference type="Gene3D" id="3.30.1370.120">
    <property type="match status" value="3"/>
</dbReference>
<dbReference type="EMBL" id="NWBU01000010">
    <property type="protein sequence ID" value="PTQ09847.1"/>
    <property type="molecule type" value="Genomic_DNA"/>
</dbReference>
<comment type="caution">
    <text evidence="14">The sequence shown here is derived from an EMBL/GenBank/DDBJ whole genome shotgun (WGS) entry which is preliminary data.</text>
</comment>
<dbReference type="OrthoDB" id="9775455at2"/>
<dbReference type="PANTHER" id="PTHR30332">
    <property type="entry name" value="PROBABLE GENERAL SECRETION PATHWAY PROTEIN D"/>
    <property type="match status" value="1"/>
</dbReference>
<keyword evidence="3 10" id="KW-0813">Transport</keyword>
<accession>A0A2T5FVQ1</accession>